<name>A0ABR3EMV4_9AGAR</name>
<accession>A0ABR3EMV4</accession>
<comment type="caution">
    <text evidence="3">The sequence shown here is derived from an EMBL/GenBank/DDBJ whole genome shotgun (WGS) entry which is preliminary data.</text>
</comment>
<evidence type="ECO:0000313" key="3">
    <source>
        <dbReference type="EMBL" id="KAL0564196.1"/>
    </source>
</evidence>
<protein>
    <submittedName>
        <fullName evidence="3">Peroxin</fullName>
    </submittedName>
</protein>
<feature type="compositionally biased region" description="Basic and acidic residues" evidence="2">
    <location>
        <begin position="180"/>
        <end position="189"/>
    </location>
</feature>
<proteinExistence type="predicted"/>
<evidence type="ECO:0000256" key="1">
    <source>
        <dbReference type="SAM" id="Coils"/>
    </source>
</evidence>
<dbReference type="Pfam" id="PF04882">
    <property type="entry name" value="Peroxin-3"/>
    <property type="match status" value="1"/>
</dbReference>
<evidence type="ECO:0000256" key="2">
    <source>
        <dbReference type="SAM" id="MobiDB-lite"/>
    </source>
</evidence>
<feature type="region of interest" description="Disordered" evidence="2">
    <location>
        <begin position="97"/>
        <end position="133"/>
    </location>
</feature>
<sequence length="609" mass="66975">MISTVKKAINERRSTLATAASVGVGLYLVRTYVKSRLEEVKDRLEEERLAKDILKRRYDQSREDVEYTVMALLPELAEGILTELDVEEVTRELQNLRAGGGKGVEGSPLQRPPSSLASSQDLETRSDAGLSTSGLQGWVEAGHTAGTYSSDGSHLSSSFVTNFSGSEPSSSSSASVAGDTSDREQDPRHPPPITDLTSSIASITSSSSHASSSSSSRSKSQLWNSLKTLTFTRTLTSIYAVSLLTLFTSIQLTILAREKYLRGVYQMEREERMREEMEATFRREMSFTRMAFGLVKSKLGFATEESNLFESLSNHMSPSETDDSHIPSITNLPDDTFDSLSTKYLTLSYHLLHIGFRDLSARVQTAVEDVLQPVSLKTRLSLTDVHRIVQDIRRKVEWEITFEGRERKVTFEHSCVPQTRELVDRTLRLGGWAESGGRPPLEADDMLSSPLLASDVESSQLSYDLESRAIAPNAVDILSPVLPPLVPSADISISSTPEDSHFIQLLDETRSLLTSSDFTHVLDACLDHAAGTLMENLERGVFSKTDASEETPRIRMASLLPPLAHWSKQTLTGLPCEVVDGFVGSAGSGGLREVNALMAIIFGRFENGR</sequence>
<keyword evidence="4" id="KW-1185">Reference proteome</keyword>
<reference evidence="3 4" key="1">
    <citation type="submission" date="2024-02" db="EMBL/GenBank/DDBJ databases">
        <title>A draft genome for the cacao thread blight pathogen Marasmius crinis-equi.</title>
        <authorList>
            <person name="Cohen S.P."/>
            <person name="Baruah I.K."/>
            <person name="Amoako-Attah I."/>
            <person name="Bukari Y."/>
            <person name="Meinhardt L.W."/>
            <person name="Bailey B.A."/>
        </authorList>
    </citation>
    <scope>NUCLEOTIDE SEQUENCE [LARGE SCALE GENOMIC DNA]</scope>
    <source>
        <strain evidence="3 4">GH-76</strain>
    </source>
</reference>
<feature type="compositionally biased region" description="Polar residues" evidence="2">
    <location>
        <begin position="112"/>
        <end position="121"/>
    </location>
</feature>
<gene>
    <name evidence="3" type="primary">PEX3</name>
    <name evidence="3" type="ORF">V5O48_017856</name>
</gene>
<dbReference type="PANTHER" id="PTHR28080:SF1">
    <property type="entry name" value="PEROXISOMAL BIOGENESIS FACTOR 3"/>
    <property type="match status" value="1"/>
</dbReference>
<organism evidence="3 4">
    <name type="scientific">Marasmius crinis-equi</name>
    <dbReference type="NCBI Taxonomy" id="585013"/>
    <lineage>
        <taxon>Eukaryota</taxon>
        <taxon>Fungi</taxon>
        <taxon>Dikarya</taxon>
        <taxon>Basidiomycota</taxon>
        <taxon>Agaricomycotina</taxon>
        <taxon>Agaricomycetes</taxon>
        <taxon>Agaricomycetidae</taxon>
        <taxon>Agaricales</taxon>
        <taxon>Marasmiineae</taxon>
        <taxon>Marasmiaceae</taxon>
        <taxon>Marasmius</taxon>
    </lineage>
</organism>
<keyword evidence="1" id="KW-0175">Coiled coil</keyword>
<feature type="compositionally biased region" description="Low complexity" evidence="2">
    <location>
        <begin position="164"/>
        <end position="175"/>
    </location>
</feature>
<dbReference type="Proteomes" id="UP001465976">
    <property type="component" value="Unassembled WGS sequence"/>
</dbReference>
<feature type="coiled-coil region" evidence="1">
    <location>
        <begin position="37"/>
        <end position="64"/>
    </location>
</feature>
<dbReference type="EMBL" id="JBAHYK010002930">
    <property type="protein sequence ID" value="KAL0564196.1"/>
    <property type="molecule type" value="Genomic_DNA"/>
</dbReference>
<dbReference type="InterPro" id="IPR006966">
    <property type="entry name" value="Peroxin-3"/>
</dbReference>
<dbReference type="PANTHER" id="PTHR28080">
    <property type="entry name" value="PEROXISOMAL BIOGENESIS FACTOR 3"/>
    <property type="match status" value="1"/>
</dbReference>
<evidence type="ECO:0000313" key="4">
    <source>
        <dbReference type="Proteomes" id="UP001465976"/>
    </source>
</evidence>
<feature type="region of interest" description="Disordered" evidence="2">
    <location>
        <begin position="159"/>
        <end position="199"/>
    </location>
</feature>